<dbReference type="AlphaFoldDB" id="A0A660L5D6"/>
<dbReference type="InterPro" id="IPR011009">
    <property type="entry name" value="Kinase-like_dom_sf"/>
</dbReference>
<feature type="region of interest" description="Disordered" evidence="1">
    <location>
        <begin position="360"/>
        <end position="394"/>
    </location>
</feature>
<keyword evidence="3" id="KW-1185">Reference proteome</keyword>
<comment type="caution">
    <text evidence="2">The sequence shown here is derived from an EMBL/GenBank/DDBJ whole genome shotgun (WGS) entry which is preliminary data.</text>
</comment>
<evidence type="ECO:0008006" key="4">
    <source>
        <dbReference type="Google" id="ProtNLM"/>
    </source>
</evidence>
<feature type="compositionally biased region" description="Acidic residues" evidence="1">
    <location>
        <begin position="362"/>
        <end position="374"/>
    </location>
</feature>
<evidence type="ECO:0000313" key="2">
    <source>
        <dbReference type="EMBL" id="RKQ89126.1"/>
    </source>
</evidence>
<proteinExistence type="predicted"/>
<feature type="compositionally biased region" description="Basic and acidic residues" evidence="1">
    <location>
        <begin position="375"/>
        <end position="394"/>
    </location>
</feature>
<dbReference type="Proteomes" id="UP000267019">
    <property type="component" value="Unassembled WGS sequence"/>
</dbReference>
<protein>
    <recommendedName>
        <fullName evidence="4">CotS family spore coat protein</fullName>
    </recommendedName>
</protein>
<accession>A0A660L5D6</accession>
<dbReference type="RefSeq" id="WP_121443988.1">
    <property type="nucleotide sequence ID" value="NZ_RBIJ01000001.1"/>
</dbReference>
<evidence type="ECO:0000256" key="1">
    <source>
        <dbReference type="SAM" id="MobiDB-lite"/>
    </source>
</evidence>
<name>A0A660L5D6_9BACL</name>
<gene>
    <name evidence="2" type="ORF">C7438_0783</name>
</gene>
<dbReference type="EMBL" id="RBIJ01000001">
    <property type="protein sequence ID" value="RKQ89126.1"/>
    <property type="molecule type" value="Genomic_DNA"/>
</dbReference>
<sequence length="394" mass="43185">MGSKETEVTRDARFAAALLGTYWGMRGVVPEDGPHERGVFFFRVGGGTYALISAPSGMQAEAGFRALKYVHGRGLSTWEPLPNLFGTYTVHVRGTAYAVCRVYETPAKAPSPYPSRWDDSEEASEWRVRAAQTLAHLHRLTALSASPSAVAAFLEGERRALAERAECMARREREIASAPYPSPVEALFFANLAFLRAAVEVARTSLDGVAPGETYPLVLVHGSPVADAFDSAGRVLGFWSSVAFAPAAVDLAAFFRGGIEAAVTAGGPVFRFRRGGEIWLVRSREAWEAYTAVRPPAESEVALLRALLAAPARSLDFFCRYPADTAGHELDLVRRFERYLDEDYLAGVLAAALPFPSVPVEEGADVEEKEDEEHEDVKRRGRDERAEEVHEDHR</sequence>
<reference evidence="2 3" key="1">
    <citation type="submission" date="2018-10" db="EMBL/GenBank/DDBJ databases">
        <title>Genomic Encyclopedia of Type Strains, Phase IV (KMG-IV): sequencing the most valuable type-strain genomes for metagenomic binning, comparative biology and taxonomic classification.</title>
        <authorList>
            <person name="Goeker M."/>
        </authorList>
    </citation>
    <scope>NUCLEOTIDE SEQUENCE [LARGE SCALE GENOMIC DNA]</scope>
    <source>
        <strain evidence="2 3">DSM 22653</strain>
    </source>
</reference>
<dbReference type="SUPFAM" id="SSF56112">
    <property type="entry name" value="Protein kinase-like (PK-like)"/>
    <property type="match status" value="1"/>
</dbReference>
<organism evidence="2 3">
    <name type="scientific">Brockia lithotrophica</name>
    <dbReference type="NCBI Taxonomy" id="933949"/>
    <lineage>
        <taxon>Bacteria</taxon>
        <taxon>Bacillati</taxon>
        <taxon>Bacillota</taxon>
        <taxon>Bacilli</taxon>
        <taxon>Bacillales</taxon>
        <taxon>Bacillales Family X. Incertae Sedis</taxon>
        <taxon>Brockia</taxon>
    </lineage>
</organism>
<evidence type="ECO:0000313" key="3">
    <source>
        <dbReference type="Proteomes" id="UP000267019"/>
    </source>
</evidence>